<sequence>MANKSGFLGELYYSITGEDKLEEILKKDKKLAEEVAKIAGGIKIGKTRITQKDAEDILKVGNAYQGAAKGADQLAAARERALKKQSAGEFKEYIQSLTRYSDAQKQMSAYYSELEKEQGTAQTAAGSIKMLENELKKLKDTYRSLSETDRNSGIGKSLLTTINNADENLAKINAEMANNAALAKTMGTQYNGLRTQIGMVARELPNFAISISTGIISLSNNLPMLADEISRVRQEVASLRKSGETFTPVYKQILSALVNWQTALIIGVTVLTAYSREIQVWIQGLISGEKNISKLKESLSSFNEELIKGETNARLLFDALKRTNEGTEGRRKAINDINNEYGKYLPNLLTEKSSIDELDAAYRQITRSIKDSLAARLQSNAINDVAGESIKKQADALEEIRHIAEKKIKGKDGNYFVSMVDDIVDLTETFRKEGYGIEKTVRGVFDKIRYLTNNADLGKGFGDAVRQYVNNYYGYQEELIQIQKKYNPFFNKEEADKDVIKNKAYWEEIKKQADSALEHIDSKQRASLDKGVTKGIPKDIIESYTRASNALKEANEQLKVYESSKDKTPYIDSEKQRSEIEKANQLLKEAITKAELDIEQTRINLMKDGSEKTLAQIKLDYHKRNAAIEKESKDSLEKVRKLEREQWEKENPNFKKDKLQFTSIIDLTNQLKTLGNQMNETFGKGNVDLLARPLVDAAELAKKGWEDAGEGIATVFSSSFQLNQAGKDVMVHVTPILPDGTVLSPEELEQYIDTTLNDAENILQADNKKNGGLGIVLNVDTDLSDKIAEDFGEGLHLAQEKYYDLAEEIKKNPLSIQVENFQSQQNEQLKQSSDLQEKQTGDLLKSLLLKYQDFATRRKAVEKQFNNDIAILNAKRTDENGEEIDRSVKVANDKMKEALKSITEEENKALANQDNTFLKRLFGDVSEMGFSDLSKLIEQARLLRSYLSGNGDVNGIEFISPEQLKAIEESPAELDKLKKALEGLLSGGKSNSWDNIFERFTKGLAKLKSAKGFKEVSEGLQDIGSAASTASSMLGDVVGDLSSMFEEMGNTKAADAMSGVQDAMSAISNIGQGFAKGGIIGGIAAAVGEAANFIGKAFAAEARHQAALKEIMNETISQQREYNLLLLQQNIEYEKAKTIFGTDAYGKAANAVNVLEEAMLGLNNELLGTVEQQKSQSKDAFFKKVFGIADPQAELKKAYAGLADIEVKTGHKKTGIFGWGKGKDIYSSILDVYPDLIDGAGKFNKELAETIINTRKMSEEDKAALQNLIDLSQTAEDALQEMNDYLTGIFGDFGGTLSDALVDAFSNGSDAAKLFTKSVSDMLENLATQMAYSLFIGPELEKAQKEISDIMLNTALSDAEKFEKAGEVVDKATDNIMKDQDKYNAWLQDRKDEAKDKGYDIFEPDNNKQSGLTGAAKNITEDQADIIGSYLNAMRADLSAQRVDVHTLTNIINADLPIISAMAEAQLIQLNNIANNTLAIAGYTGKNADNTDRILDILDGARRSKEFGLWIK</sequence>
<gene>
    <name evidence="2" type="ORF">HMPREF1536_00701</name>
</gene>
<evidence type="ECO:0000256" key="1">
    <source>
        <dbReference type="SAM" id="Coils"/>
    </source>
</evidence>
<dbReference type="HOGENOM" id="CLU_258406_0_0_10"/>
<comment type="caution">
    <text evidence="2">The sequence shown here is derived from an EMBL/GenBank/DDBJ whole genome shotgun (WGS) entry which is preliminary data.</text>
</comment>
<dbReference type="STRING" id="1203610.HMPREF1536_00701"/>
<keyword evidence="3" id="KW-1185">Reference proteome</keyword>
<evidence type="ECO:0000313" key="3">
    <source>
        <dbReference type="Proteomes" id="UP000033035"/>
    </source>
</evidence>
<feature type="coiled-coil region" evidence="1">
    <location>
        <begin position="544"/>
        <end position="645"/>
    </location>
</feature>
<keyword evidence="1" id="KW-0175">Coiled coil</keyword>
<proteinExistence type="predicted"/>
<organism evidence="2 3">
    <name type="scientific">Parabacteroides gordonii MS-1 = DSM 23371</name>
    <dbReference type="NCBI Taxonomy" id="1203610"/>
    <lineage>
        <taxon>Bacteria</taxon>
        <taxon>Pseudomonadati</taxon>
        <taxon>Bacteroidota</taxon>
        <taxon>Bacteroidia</taxon>
        <taxon>Bacteroidales</taxon>
        <taxon>Tannerellaceae</taxon>
        <taxon>Parabacteroides</taxon>
    </lineage>
</organism>
<dbReference type="Proteomes" id="UP000033035">
    <property type="component" value="Unassembled WGS sequence"/>
</dbReference>
<name>A0A0F5JQ55_9BACT</name>
<reference evidence="2 3" key="1">
    <citation type="submission" date="2013-04" db="EMBL/GenBank/DDBJ databases">
        <title>The Genome Sequence of Parabacteroides gordonii DSM 23371.</title>
        <authorList>
            <consortium name="The Broad Institute Genomics Platform"/>
            <person name="Earl A."/>
            <person name="Ward D."/>
            <person name="Feldgarden M."/>
            <person name="Gevers D."/>
            <person name="Martens E."/>
            <person name="Sakamoto M."/>
            <person name="Benno Y."/>
            <person name="Suzuki N."/>
            <person name="Matsunaga N."/>
            <person name="Koshihara K."/>
            <person name="Seki M."/>
            <person name="Komiya H."/>
            <person name="Walker B."/>
            <person name="Young S."/>
            <person name="Zeng Q."/>
            <person name="Gargeya S."/>
            <person name="Fitzgerald M."/>
            <person name="Haas B."/>
            <person name="Abouelleil A."/>
            <person name="Allen A.W."/>
            <person name="Alvarado L."/>
            <person name="Arachchi H.M."/>
            <person name="Berlin A.M."/>
            <person name="Chapman S.B."/>
            <person name="Gainer-Dewar J."/>
            <person name="Goldberg J."/>
            <person name="Griggs A."/>
            <person name="Gujja S."/>
            <person name="Hansen M."/>
            <person name="Howarth C."/>
            <person name="Imamovic A."/>
            <person name="Ireland A."/>
            <person name="Larimer J."/>
            <person name="McCowan C."/>
            <person name="Murphy C."/>
            <person name="Pearson M."/>
            <person name="Poon T.W."/>
            <person name="Priest M."/>
            <person name="Roberts A."/>
            <person name="Saif S."/>
            <person name="Shea T."/>
            <person name="Sisk P."/>
            <person name="Sykes S."/>
            <person name="Wortman J."/>
            <person name="Nusbaum C."/>
            <person name="Birren B."/>
        </authorList>
    </citation>
    <scope>NUCLEOTIDE SEQUENCE [LARGE SCALE GENOMIC DNA]</scope>
    <source>
        <strain evidence="2 3">MS-1</strain>
    </source>
</reference>
<dbReference type="RefSeq" id="WP_028728636.1">
    <property type="nucleotide sequence ID" value="NZ_AUAE01000034.1"/>
</dbReference>
<dbReference type="PATRIC" id="fig|1203610.3.peg.727"/>
<protein>
    <submittedName>
        <fullName evidence="2">Uncharacterized protein</fullName>
    </submittedName>
</protein>
<dbReference type="EMBL" id="AQHW01000003">
    <property type="protein sequence ID" value="KKB59720.1"/>
    <property type="molecule type" value="Genomic_DNA"/>
</dbReference>
<feature type="coiled-coil region" evidence="1">
    <location>
        <begin position="121"/>
        <end position="148"/>
    </location>
</feature>
<evidence type="ECO:0000313" key="2">
    <source>
        <dbReference type="EMBL" id="KKB59720.1"/>
    </source>
</evidence>
<accession>A0A0F5JQ55</accession>